<sequence length="60" mass="6920">MGTDLTELCRQLRLAHVVEYVAQQQDEQMNELVERLLVAEKEGRRRAKLGSSCSRRGFLT</sequence>
<keyword evidence="2" id="KW-1185">Reference proteome</keyword>
<dbReference type="RefSeq" id="WP_231594445.1">
    <property type="nucleotide sequence ID" value="NZ_FONN01000041.1"/>
</dbReference>
<gene>
    <name evidence="1" type="ORF">SAMN04487969_14139</name>
</gene>
<proteinExistence type="predicted"/>
<protein>
    <submittedName>
        <fullName evidence="1">Uncharacterized protein</fullName>
    </submittedName>
</protein>
<evidence type="ECO:0000313" key="2">
    <source>
        <dbReference type="Proteomes" id="UP000183410"/>
    </source>
</evidence>
<dbReference type="EMBL" id="FONN01000041">
    <property type="protein sequence ID" value="SFF45333.1"/>
    <property type="molecule type" value="Genomic_DNA"/>
</dbReference>
<dbReference type="AlphaFoldDB" id="A0A1I2IUM3"/>
<reference evidence="2" key="1">
    <citation type="submission" date="2016-10" db="EMBL/GenBank/DDBJ databases">
        <authorList>
            <person name="Varghese N."/>
            <person name="Submissions S."/>
        </authorList>
    </citation>
    <scope>NUCLEOTIDE SEQUENCE [LARGE SCALE GENOMIC DNA]</scope>
    <source>
        <strain evidence="2">CGMCC 1.10223</strain>
    </source>
</reference>
<evidence type="ECO:0000313" key="1">
    <source>
        <dbReference type="EMBL" id="SFF45333.1"/>
    </source>
</evidence>
<name>A0A1I2IUM3_9BACL</name>
<accession>A0A1I2IUM3</accession>
<organism evidence="1 2">
    <name type="scientific">Paenibacillus algorifonticola</name>
    <dbReference type="NCBI Taxonomy" id="684063"/>
    <lineage>
        <taxon>Bacteria</taxon>
        <taxon>Bacillati</taxon>
        <taxon>Bacillota</taxon>
        <taxon>Bacilli</taxon>
        <taxon>Bacillales</taxon>
        <taxon>Paenibacillaceae</taxon>
        <taxon>Paenibacillus</taxon>
    </lineage>
</organism>
<dbReference type="Proteomes" id="UP000183410">
    <property type="component" value="Unassembled WGS sequence"/>
</dbReference>